<proteinExistence type="inferred from homology"/>
<dbReference type="InterPro" id="IPR001597">
    <property type="entry name" value="ArAA_b-elim_lyase/Thr_aldolase"/>
</dbReference>
<dbReference type="InterPro" id="IPR015421">
    <property type="entry name" value="PyrdxlP-dep_Trfase_major"/>
</dbReference>
<dbReference type="Pfam" id="PF01212">
    <property type="entry name" value="Beta_elim_lyase"/>
    <property type="match status" value="1"/>
</dbReference>
<dbReference type="SUPFAM" id="SSF53383">
    <property type="entry name" value="PLP-dependent transferases"/>
    <property type="match status" value="1"/>
</dbReference>
<dbReference type="EMBL" id="LSSK01000575">
    <property type="protein sequence ID" value="OMH82860.1"/>
    <property type="molecule type" value="Genomic_DNA"/>
</dbReference>
<dbReference type="Gene3D" id="3.90.1150.10">
    <property type="entry name" value="Aspartate Aminotransferase, domain 1"/>
    <property type="match status" value="1"/>
</dbReference>
<accession>A0A1R1PPI4</accession>
<evidence type="ECO:0000256" key="2">
    <source>
        <dbReference type="ARBA" id="ARBA00006966"/>
    </source>
</evidence>
<comment type="caution">
    <text evidence="5">The sequence shown here is derived from an EMBL/GenBank/DDBJ whole genome shotgun (WGS) entry which is preliminary data.</text>
</comment>
<dbReference type="GO" id="GO:0006545">
    <property type="term" value="P:glycine biosynthetic process"/>
    <property type="evidence" value="ECO:0007669"/>
    <property type="project" value="TreeGrafter"/>
</dbReference>
<dbReference type="Proteomes" id="UP000188320">
    <property type="component" value="Unassembled WGS sequence"/>
</dbReference>
<name>A0A1R1PPI4_ZANCU</name>
<sequence>MSICFSKGLGAPVGSVLVGSKQNIKKARHFRKLLGGGLASEFSKLGMSFAHPVETNMVFADFGSVGLNTYDVTAELQKSGVLIMPYSDSVARIVFHFQIEEHVVDTILDVVKNMCLNK</sequence>
<dbReference type="PANTHER" id="PTHR48097:SF9">
    <property type="entry name" value="L-THREONINE ALDOLASE"/>
    <property type="match status" value="1"/>
</dbReference>
<protein>
    <submittedName>
        <fullName evidence="5">Low-specificity L-threonine aldolase</fullName>
    </submittedName>
</protein>
<dbReference type="GO" id="GO:0005829">
    <property type="term" value="C:cytosol"/>
    <property type="evidence" value="ECO:0007669"/>
    <property type="project" value="TreeGrafter"/>
</dbReference>
<evidence type="ECO:0000256" key="3">
    <source>
        <dbReference type="ARBA" id="ARBA00022898"/>
    </source>
</evidence>
<dbReference type="InterPro" id="IPR015424">
    <property type="entry name" value="PyrdxlP-dep_Trfase"/>
</dbReference>
<organism evidence="5 6">
    <name type="scientific">Zancudomyces culisetae</name>
    <name type="common">Gut fungus</name>
    <name type="synonym">Smittium culisetae</name>
    <dbReference type="NCBI Taxonomy" id="1213189"/>
    <lineage>
        <taxon>Eukaryota</taxon>
        <taxon>Fungi</taxon>
        <taxon>Fungi incertae sedis</taxon>
        <taxon>Zoopagomycota</taxon>
        <taxon>Kickxellomycotina</taxon>
        <taxon>Harpellomycetes</taxon>
        <taxon>Harpellales</taxon>
        <taxon>Legeriomycetaceae</taxon>
        <taxon>Zancudomyces</taxon>
    </lineage>
</organism>
<keyword evidence="6" id="KW-1185">Reference proteome</keyword>
<dbReference type="Gene3D" id="3.40.640.10">
    <property type="entry name" value="Type I PLP-dependent aspartate aminotransferase-like (Major domain)"/>
    <property type="match status" value="1"/>
</dbReference>
<evidence type="ECO:0000313" key="6">
    <source>
        <dbReference type="Proteomes" id="UP000188320"/>
    </source>
</evidence>
<feature type="domain" description="Aromatic amino acid beta-eliminating lyase/threonine aldolase" evidence="4">
    <location>
        <begin position="1"/>
        <end position="39"/>
    </location>
</feature>
<gene>
    <name evidence="5" type="ORF">AX774_g3655</name>
</gene>
<evidence type="ECO:0000259" key="4">
    <source>
        <dbReference type="Pfam" id="PF01212"/>
    </source>
</evidence>
<dbReference type="GO" id="GO:0008732">
    <property type="term" value="F:L-allo-threonine aldolase activity"/>
    <property type="evidence" value="ECO:0007669"/>
    <property type="project" value="TreeGrafter"/>
</dbReference>
<comment type="cofactor">
    <cofactor evidence="1">
        <name>pyridoxal 5'-phosphate</name>
        <dbReference type="ChEBI" id="CHEBI:597326"/>
    </cofactor>
</comment>
<dbReference type="InterPro" id="IPR015422">
    <property type="entry name" value="PyrdxlP-dep_Trfase_small"/>
</dbReference>
<dbReference type="GO" id="GO:0006567">
    <property type="term" value="P:L-threonine catabolic process"/>
    <property type="evidence" value="ECO:0007669"/>
    <property type="project" value="TreeGrafter"/>
</dbReference>
<evidence type="ECO:0000313" key="5">
    <source>
        <dbReference type="EMBL" id="OMH82860.1"/>
    </source>
</evidence>
<evidence type="ECO:0000256" key="1">
    <source>
        <dbReference type="ARBA" id="ARBA00001933"/>
    </source>
</evidence>
<dbReference type="AlphaFoldDB" id="A0A1R1PPI4"/>
<dbReference type="OrthoDB" id="10261951at2759"/>
<dbReference type="PANTHER" id="PTHR48097">
    <property type="entry name" value="L-THREONINE ALDOLASE-RELATED"/>
    <property type="match status" value="1"/>
</dbReference>
<reference evidence="6" key="1">
    <citation type="submission" date="2017-01" db="EMBL/GenBank/DDBJ databases">
        <authorList>
            <person name="Wang Y."/>
            <person name="White M."/>
            <person name="Kvist S."/>
            <person name="Moncalvo J.-M."/>
        </authorList>
    </citation>
    <scope>NUCLEOTIDE SEQUENCE [LARGE SCALE GENOMIC DNA]</scope>
    <source>
        <strain evidence="6">COL-18-3</strain>
    </source>
</reference>
<comment type="similarity">
    <text evidence="2">Belongs to the threonine aldolase family.</text>
</comment>
<keyword evidence="3" id="KW-0663">Pyridoxal phosphate</keyword>